<keyword evidence="3" id="KW-1185">Reference proteome</keyword>
<dbReference type="EMBL" id="UPSH01000001">
    <property type="protein sequence ID" value="VBB18949.1"/>
    <property type="molecule type" value="Genomic_DNA"/>
</dbReference>
<comment type="caution">
    <text evidence="2">The sequence shown here is derived from an EMBL/GenBank/DDBJ whole genome shotgun (WGS) entry which is preliminary data.</text>
</comment>
<feature type="region of interest" description="Disordered" evidence="1">
    <location>
        <begin position="112"/>
        <end position="131"/>
    </location>
</feature>
<evidence type="ECO:0000313" key="3">
    <source>
        <dbReference type="Proteomes" id="UP000594342"/>
    </source>
</evidence>
<feature type="non-terminal residue" evidence="2">
    <location>
        <position position="1"/>
    </location>
</feature>
<reference evidence="2 3" key="1">
    <citation type="submission" date="2018-10" db="EMBL/GenBank/DDBJ databases">
        <authorList>
            <consortium name="IHU Genomes"/>
        </authorList>
    </citation>
    <scope>NUCLEOTIDE SEQUENCE [LARGE SCALE GENOMIC DNA]</scope>
    <source>
        <strain evidence="2 3">A1</strain>
    </source>
</reference>
<proteinExistence type="predicted"/>
<evidence type="ECO:0000256" key="1">
    <source>
        <dbReference type="SAM" id="MobiDB-lite"/>
    </source>
</evidence>
<protein>
    <submittedName>
        <fullName evidence="2">Uncharacterized protein</fullName>
    </submittedName>
</protein>
<evidence type="ECO:0000313" key="2">
    <source>
        <dbReference type="EMBL" id="VBB18949.1"/>
    </source>
</evidence>
<accession>A0A5K0UA28</accession>
<dbReference type="Proteomes" id="UP000594342">
    <property type="component" value="Unassembled WGS sequence"/>
</dbReference>
<sequence>LHIDVDEPVRVTFLVDDNDRGQSQKSLLLSKQVSELVDTVADVGHAHRPGDEPVDSFSDPGDSQDKDSNKVVKNVEVAERKDFAEDLFDGLDDLYDNASPAGNELRKQVRDGVLGSFGEEETPAGADTADGSCSVATEVLNSAVEFAYE</sequence>
<name>A0A5K0UA28_9VIRU</name>
<organism evidence="2 3">
    <name type="scientific">Yasminevirus sp. GU-2018</name>
    <dbReference type="NCBI Taxonomy" id="2420051"/>
    <lineage>
        <taxon>Viruses</taxon>
        <taxon>Varidnaviria</taxon>
        <taxon>Bamfordvirae</taxon>
        <taxon>Nucleocytoviricota</taxon>
        <taxon>Megaviricetes</taxon>
        <taxon>Imitervirales</taxon>
        <taxon>Mimiviridae</taxon>
        <taxon>Klosneuvirinae</taxon>
        <taxon>Yasminevirus</taxon>
        <taxon>Yasminevirus saudimassiliense</taxon>
    </lineage>
</organism>
<gene>
    <name evidence="2" type="ORF">YASMINEVIRUS_1481</name>
</gene>
<feature type="region of interest" description="Disordered" evidence="1">
    <location>
        <begin position="41"/>
        <end position="70"/>
    </location>
</feature>